<keyword evidence="1" id="KW-0067">ATP-binding</keyword>
<proteinExistence type="predicted"/>
<feature type="domain" description="ATP-grasp" evidence="2">
    <location>
        <begin position="122"/>
        <end position="325"/>
    </location>
</feature>
<evidence type="ECO:0000313" key="4">
    <source>
        <dbReference type="Proteomes" id="UP000065220"/>
    </source>
</evidence>
<dbReference type="Proteomes" id="UP000065220">
    <property type="component" value="Chromosome"/>
</dbReference>
<dbReference type="STRING" id="111015.AXF14_10095"/>
<dbReference type="InterPro" id="IPR011761">
    <property type="entry name" value="ATP-grasp"/>
</dbReference>
<dbReference type="GO" id="GO:0046872">
    <property type="term" value="F:metal ion binding"/>
    <property type="evidence" value="ECO:0007669"/>
    <property type="project" value="InterPro"/>
</dbReference>
<accession>A0A0X8JFF2</accession>
<reference evidence="4" key="1">
    <citation type="submission" date="2016-02" db="EMBL/GenBank/DDBJ databases">
        <authorList>
            <person name="Holder M.E."/>
            <person name="Ajami N.J."/>
            <person name="Petrosino J.F."/>
        </authorList>
    </citation>
    <scope>NUCLEOTIDE SEQUENCE [LARGE SCALE GENOMIC DNA]</scope>
    <source>
        <strain evidence="4">CCUG 36733</strain>
    </source>
</reference>
<evidence type="ECO:0000256" key="1">
    <source>
        <dbReference type="PROSITE-ProRule" id="PRU00409"/>
    </source>
</evidence>
<dbReference type="KEGG" id="ard:AXF14_10095"/>
<dbReference type="PROSITE" id="PS50975">
    <property type="entry name" value="ATP_GRASP"/>
    <property type="match status" value="1"/>
</dbReference>
<dbReference type="AlphaFoldDB" id="A0A0X8JFF2"/>
<gene>
    <name evidence="3" type="ORF">AXF14_10095</name>
</gene>
<dbReference type="SUPFAM" id="SSF56059">
    <property type="entry name" value="Glutathione synthetase ATP-binding domain-like"/>
    <property type="match status" value="1"/>
</dbReference>
<protein>
    <recommendedName>
        <fullName evidence="2">ATP-grasp domain-containing protein</fullName>
    </recommendedName>
</protein>
<dbReference type="OrthoDB" id="5420347at2"/>
<evidence type="ECO:0000259" key="2">
    <source>
        <dbReference type="PROSITE" id="PS50975"/>
    </source>
</evidence>
<dbReference type="RefSeq" id="WP_067942956.1">
    <property type="nucleotide sequence ID" value="NZ_CP014228.1"/>
</dbReference>
<keyword evidence="4" id="KW-1185">Reference proteome</keyword>
<sequence length="412" mass="46376">MPATVLPVIVSGETSAYALARLMHEATGERVVCVSPDPIEAIARSSFIDVHHVPLHQDDEAIIATLEELADAHPGATLVIMANHDNFARFAAANAERLGDRFVHPFPSLEVWETVQDKARFNELCRELDIPTPPDAVVDLADPAEGEWEAPAVELRFPVVAKAIDALDYSRVSFEGKSKVFFLDDQAELDAIWGPMREAGFRGRFLVQEMIPGDDTCGVSLTAYVDSHGTVTLRSGAQVLVEDHDPTAIGNPIAMLIRDYPELHAELERFFERVGYTGFANVDVKIDPRDGRHYFFEVNPRMGRNCYYVDVGGVNPMEPMVADLVHGERRERVDAVEPGVYSLIPRALILRYLRRPSLAGEVRRVTRRRPVKDPLVNREEKDLRRAVVVRLMRLNYFRKLGRFYPHPEGLYL</sequence>
<dbReference type="EMBL" id="CP014228">
    <property type="protein sequence ID" value="AMD87864.1"/>
    <property type="molecule type" value="Genomic_DNA"/>
</dbReference>
<dbReference type="GO" id="GO:0005524">
    <property type="term" value="F:ATP binding"/>
    <property type="evidence" value="ECO:0007669"/>
    <property type="project" value="UniProtKB-UniRule"/>
</dbReference>
<name>A0A0X8JFF2_ACTRD</name>
<evidence type="ECO:0000313" key="3">
    <source>
        <dbReference type="EMBL" id="AMD87864.1"/>
    </source>
</evidence>
<keyword evidence="1" id="KW-0547">Nucleotide-binding</keyword>
<dbReference type="Gene3D" id="3.30.470.20">
    <property type="entry name" value="ATP-grasp fold, B domain"/>
    <property type="match status" value="1"/>
</dbReference>
<organism evidence="3 4">
    <name type="scientific">Actinomyces radicidentis</name>
    <dbReference type="NCBI Taxonomy" id="111015"/>
    <lineage>
        <taxon>Bacteria</taxon>
        <taxon>Bacillati</taxon>
        <taxon>Actinomycetota</taxon>
        <taxon>Actinomycetes</taxon>
        <taxon>Actinomycetales</taxon>
        <taxon>Actinomycetaceae</taxon>
        <taxon>Actinomyces</taxon>
    </lineage>
</organism>